<sequence length="126" mass="13932">MTKLVDELALLSRNRKAPARPPWYRGREQGLERLRNCLRMRAHASLCNATFGFVAGADQADFACAMLGAEGLRCRLVEDGTTALLVVEWLDAPPPTLPLKAQYVVDVFWNVTVVRNDDMPSVSAMG</sequence>
<gene>
    <name evidence="1" type="ORF">FHW18_004018</name>
</gene>
<evidence type="ECO:0000313" key="1">
    <source>
        <dbReference type="EMBL" id="NYE84747.1"/>
    </source>
</evidence>
<dbReference type="RefSeq" id="WP_179588402.1">
    <property type="nucleotide sequence ID" value="NZ_JACBYR010000001.1"/>
</dbReference>
<comment type="caution">
    <text evidence="1">The sequence shown here is derived from an EMBL/GenBank/DDBJ whole genome shotgun (WGS) entry which is preliminary data.</text>
</comment>
<protein>
    <submittedName>
        <fullName evidence="1">Uncharacterized protein</fullName>
    </submittedName>
</protein>
<dbReference type="Proteomes" id="UP000542125">
    <property type="component" value="Unassembled WGS sequence"/>
</dbReference>
<dbReference type="AlphaFoldDB" id="A0A7Y9IX69"/>
<organism evidence="1 2">
    <name type="scientific">Pigmentiphaga litoralis</name>
    <dbReference type="NCBI Taxonomy" id="516702"/>
    <lineage>
        <taxon>Bacteria</taxon>
        <taxon>Pseudomonadati</taxon>
        <taxon>Pseudomonadota</taxon>
        <taxon>Betaproteobacteria</taxon>
        <taxon>Burkholderiales</taxon>
        <taxon>Alcaligenaceae</taxon>
        <taxon>Pigmentiphaga</taxon>
    </lineage>
</organism>
<reference evidence="1 2" key="1">
    <citation type="submission" date="2020-07" db="EMBL/GenBank/DDBJ databases">
        <title>Genomic Encyclopedia of Type Strains, Phase IV (KMG-V): Genome sequencing to study the core and pangenomes of soil and plant-associated prokaryotes.</title>
        <authorList>
            <person name="Whitman W."/>
        </authorList>
    </citation>
    <scope>NUCLEOTIDE SEQUENCE [LARGE SCALE GENOMIC DNA]</scope>
    <source>
        <strain evidence="1 2">SAS40</strain>
    </source>
</reference>
<dbReference type="EMBL" id="JACBYR010000001">
    <property type="protein sequence ID" value="NYE84747.1"/>
    <property type="molecule type" value="Genomic_DNA"/>
</dbReference>
<name>A0A7Y9IX69_9BURK</name>
<keyword evidence="2" id="KW-1185">Reference proteome</keyword>
<accession>A0A7Y9IX69</accession>
<evidence type="ECO:0000313" key="2">
    <source>
        <dbReference type="Proteomes" id="UP000542125"/>
    </source>
</evidence>
<proteinExistence type="predicted"/>